<organism evidence="1 2">
    <name type="scientific">Pristionchus pacificus</name>
    <name type="common">Parasitic nematode worm</name>
    <dbReference type="NCBI Taxonomy" id="54126"/>
    <lineage>
        <taxon>Eukaryota</taxon>
        <taxon>Metazoa</taxon>
        <taxon>Ecdysozoa</taxon>
        <taxon>Nematoda</taxon>
        <taxon>Chromadorea</taxon>
        <taxon>Rhabditida</taxon>
        <taxon>Rhabditina</taxon>
        <taxon>Diplogasteromorpha</taxon>
        <taxon>Diplogasteroidea</taxon>
        <taxon>Neodiplogasteridae</taxon>
        <taxon>Pristionchus</taxon>
    </lineage>
</organism>
<proteinExistence type="predicted"/>
<reference evidence="1" key="2">
    <citation type="submission" date="2022-06" db="UniProtKB">
        <authorList>
            <consortium name="EnsemblMetazoa"/>
        </authorList>
    </citation>
    <scope>IDENTIFICATION</scope>
    <source>
        <strain evidence="1">PS312</strain>
    </source>
</reference>
<protein>
    <submittedName>
        <fullName evidence="1">Uncharacterized protein</fullName>
    </submittedName>
</protein>
<dbReference type="EnsemblMetazoa" id="PPA22163.1">
    <property type="protein sequence ID" value="PPA22163.1"/>
    <property type="gene ID" value="WBGene00111717"/>
</dbReference>
<sequence length="64" mass="6999">MNLASLSVLLTFLIATSSTVESYRSANVRPAIFNRACLTRAAKAQLAQEERRGVCAKNAKEDEI</sequence>
<evidence type="ECO:0000313" key="1">
    <source>
        <dbReference type="EnsemblMetazoa" id="PPA22163.1"/>
    </source>
</evidence>
<dbReference type="Proteomes" id="UP000005239">
    <property type="component" value="Unassembled WGS sequence"/>
</dbReference>
<evidence type="ECO:0000313" key="2">
    <source>
        <dbReference type="Proteomes" id="UP000005239"/>
    </source>
</evidence>
<accession>A0A2A6CMW2</accession>
<dbReference type="AlphaFoldDB" id="A0A2A6CMW2"/>
<keyword evidence="2" id="KW-1185">Reference proteome</keyword>
<gene>
    <name evidence="1" type="primary">WBGene00111717</name>
</gene>
<reference evidence="2" key="1">
    <citation type="journal article" date="2008" name="Nat. Genet.">
        <title>The Pristionchus pacificus genome provides a unique perspective on nematode lifestyle and parasitism.</title>
        <authorList>
            <person name="Dieterich C."/>
            <person name="Clifton S.W."/>
            <person name="Schuster L.N."/>
            <person name="Chinwalla A."/>
            <person name="Delehaunty K."/>
            <person name="Dinkelacker I."/>
            <person name="Fulton L."/>
            <person name="Fulton R."/>
            <person name="Godfrey J."/>
            <person name="Minx P."/>
            <person name="Mitreva M."/>
            <person name="Roeseler W."/>
            <person name="Tian H."/>
            <person name="Witte H."/>
            <person name="Yang S.P."/>
            <person name="Wilson R.K."/>
            <person name="Sommer R.J."/>
        </authorList>
    </citation>
    <scope>NUCLEOTIDE SEQUENCE [LARGE SCALE GENOMIC DNA]</scope>
    <source>
        <strain evidence="2">PS312</strain>
    </source>
</reference>
<accession>A0A8R1YGJ2</accession>
<name>A0A2A6CMW2_PRIPA</name>